<comment type="similarity">
    <text evidence="2">Belongs to the autoinducer-2 exporter (AI-2E) (TC 2.A.86) family.</text>
</comment>
<keyword evidence="5 9" id="KW-0812">Transmembrane</keyword>
<feature type="region of interest" description="Disordered" evidence="8">
    <location>
        <begin position="375"/>
        <end position="402"/>
    </location>
</feature>
<sequence length="402" mass="42623">MSSSFPPPAPVPVAPPSTLGTLWKSAWFRLIVYVLVGLALLWLYRRLKTVLIATLAAYLIAYLVQPILQRLEHYGVKRPLGITLLLLLVVGIFTAISPLLGVVFNQVSLLVQALPSLADTFSAWLSQLAEKRPAWAGVQQQVDVWLDSISHNLSTNLGAVLGEVFSPSGVLVGGLLGAVGLLGQVALTTIISIYMMAVYPQIGPSLLRLLPRRFQSLAADVSGHVGHAVGGYFRGQVLVTLSFGVLVGIGLTLMGHPAALGIGFVGALFYIVPYLGVWVALVPALLLAVPLGGLKVLLVLLVFFLADQLSVHVISPRVIGQNTNLSSLAVVLAVTFGVGLFGIPGLFISVPLAALAKALLEAYYIGSRGYQAISRPSAPPESDPPMIVTQDQVLRPDEGSVR</sequence>
<comment type="subcellular location">
    <subcellularLocation>
        <location evidence="1">Cell membrane</location>
        <topology evidence="1">Multi-pass membrane protein</topology>
    </subcellularLocation>
</comment>
<evidence type="ECO:0000256" key="7">
    <source>
        <dbReference type="ARBA" id="ARBA00023136"/>
    </source>
</evidence>
<dbReference type="PANTHER" id="PTHR21716">
    <property type="entry name" value="TRANSMEMBRANE PROTEIN"/>
    <property type="match status" value="1"/>
</dbReference>
<evidence type="ECO:0000313" key="10">
    <source>
        <dbReference type="EMBL" id="MFB9991042.1"/>
    </source>
</evidence>
<evidence type="ECO:0000256" key="6">
    <source>
        <dbReference type="ARBA" id="ARBA00022989"/>
    </source>
</evidence>
<evidence type="ECO:0000256" key="3">
    <source>
        <dbReference type="ARBA" id="ARBA00022448"/>
    </source>
</evidence>
<feature type="transmembrane region" description="Helical" evidence="9">
    <location>
        <begin position="50"/>
        <end position="68"/>
    </location>
</feature>
<evidence type="ECO:0000256" key="4">
    <source>
        <dbReference type="ARBA" id="ARBA00022475"/>
    </source>
</evidence>
<name>A0ABV6AVJ6_9DEIO</name>
<reference evidence="10 11" key="1">
    <citation type="submission" date="2024-09" db="EMBL/GenBank/DDBJ databases">
        <authorList>
            <person name="Sun Q."/>
            <person name="Mori K."/>
        </authorList>
    </citation>
    <scope>NUCLEOTIDE SEQUENCE [LARGE SCALE GENOMIC DNA]</scope>
    <source>
        <strain evidence="10 11">JCM 13503</strain>
    </source>
</reference>
<feature type="transmembrane region" description="Helical" evidence="9">
    <location>
        <begin position="175"/>
        <end position="199"/>
    </location>
</feature>
<feature type="transmembrane region" description="Helical" evidence="9">
    <location>
        <begin position="267"/>
        <end position="289"/>
    </location>
</feature>
<comment type="caution">
    <text evidence="10">The sequence shown here is derived from an EMBL/GenBank/DDBJ whole genome shotgun (WGS) entry which is preliminary data.</text>
</comment>
<accession>A0ABV6AVJ6</accession>
<evidence type="ECO:0000256" key="2">
    <source>
        <dbReference type="ARBA" id="ARBA00009773"/>
    </source>
</evidence>
<feature type="transmembrane region" description="Helical" evidence="9">
    <location>
        <begin position="26"/>
        <end position="44"/>
    </location>
</feature>
<keyword evidence="4" id="KW-1003">Cell membrane</keyword>
<keyword evidence="3" id="KW-0813">Transport</keyword>
<evidence type="ECO:0000256" key="9">
    <source>
        <dbReference type="SAM" id="Phobius"/>
    </source>
</evidence>
<organism evidence="10 11">
    <name type="scientific">Deinococcus oregonensis</name>
    <dbReference type="NCBI Taxonomy" id="1805970"/>
    <lineage>
        <taxon>Bacteria</taxon>
        <taxon>Thermotogati</taxon>
        <taxon>Deinococcota</taxon>
        <taxon>Deinococci</taxon>
        <taxon>Deinococcales</taxon>
        <taxon>Deinococcaceae</taxon>
        <taxon>Deinococcus</taxon>
    </lineage>
</organism>
<dbReference type="PANTHER" id="PTHR21716:SF53">
    <property type="entry name" value="PERMEASE PERM-RELATED"/>
    <property type="match status" value="1"/>
</dbReference>
<feature type="transmembrane region" description="Helical" evidence="9">
    <location>
        <begin position="327"/>
        <end position="360"/>
    </location>
</feature>
<evidence type="ECO:0000256" key="5">
    <source>
        <dbReference type="ARBA" id="ARBA00022692"/>
    </source>
</evidence>
<dbReference type="Pfam" id="PF01594">
    <property type="entry name" value="AI-2E_transport"/>
    <property type="match status" value="1"/>
</dbReference>
<keyword evidence="7 9" id="KW-0472">Membrane</keyword>
<feature type="transmembrane region" description="Helical" evidence="9">
    <location>
        <begin position="80"/>
        <end position="104"/>
    </location>
</feature>
<evidence type="ECO:0000313" key="11">
    <source>
        <dbReference type="Proteomes" id="UP001589733"/>
    </source>
</evidence>
<evidence type="ECO:0000256" key="1">
    <source>
        <dbReference type="ARBA" id="ARBA00004651"/>
    </source>
</evidence>
<proteinExistence type="inferred from homology"/>
<dbReference type="RefSeq" id="WP_380005586.1">
    <property type="nucleotide sequence ID" value="NZ_JBHLYR010000011.1"/>
</dbReference>
<dbReference type="EMBL" id="JBHLYR010000011">
    <property type="protein sequence ID" value="MFB9991042.1"/>
    <property type="molecule type" value="Genomic_DNA"/>
</dbReference>
<feature type="transmembrane region" description="Helical" evidence="9">
    <location>
        <begin position="237"/>
        <end position="255"/>
    </location>
</feature>
<dbReference type="Proteomes" id="UP001589733">
    <property type="component" value="Unassembled WGS sequence"/>
</dbReference>
<dbReference type="InterPro" id="IPR002549">
    <property type="entry name" value="AI-2E-like"/>
</dbReference>
<gene>
    <name evidence="10" type="ORF">ACFFLM_03470</name>
</gene>
<keyword evidence="6 9" id="KW-1133">Transmembrane helix</keyword>
<protein>
    <submittedName>
        <fullName evidence="10">AI-2E family transporter</fullName>
    </submittedName>
</protein>
<keyword evidence="11" id="KW-1185">Reference proteome</keyword>
<evidence type="ECO:0000256" key="8">
    <source>
        <dbReference type="SAM" id="MobiDB-lite"/>
    </source>
</evidence>